<dbReference type="GO" id="GO:0005524">
    <property type="term" value="F:ATP binding"/>
    <property type="evidence" value="ECO:0007669"/>
    <property type="project" value="UniProtKB-UniRule"/>
</dbReference>
<dbReference type="SMART" id="SM00330">
    <property type="entry name" value="PIPKc"/>
    <property type="match status" value="1"/>
</dbReference>
<proteinExistence type="predicted"/>
<dbReference type="GO" id="GO:0005886">
    <property type="term" value="C:plasma membrane"/>
    <property type="evidence" value="ECO:0007669"/>
    <property type="project" value="TreeGrafter"/>
</dbReference>
<reference evidence="4" key="1">
    <citation type="submission" date="2021-01" db="EMBL/GenBank/DDBJ databases">
        <authorList>
            <person name="Corre E."/>
            <person name="Pelletier E."/>
            <person name="Niang G."/>
            <person name="Scheremetjew M."/>
            <person name="Finn R."/>
            <person name="Kale V."/>
            <person name="Holt S."/>
            <person name="Cochrane G."/>
            <person name="Meng A."/>
            <person name="Brown T."/>
            <person name="Cohen L."/>
        </authorList>
    </citation>
    <scope>NUCLEOTIDE SEQUENCE</scope>
    <source>
        <strain evidence="4">CCMP325</strain>
    </source>
</reference>
<evidence type="ECO:0000313" key="4">
    <source>
        <dbReference type="EMBL" id="CAD8478387.1"/>
    </source>
</evidence>
<dbReference type="Gene3D" id="3.30.800.10">
    <property type="entry name" value="Phosphatidylinositol Phosphate Kinase II Beta"/>
    <property type="match status" value="1"/>
</dbReference>
<dbReference type="Gene3D" id="3.30.810.10">
    <property type="entry name" value="2-Layer Sandwich"/>
    <property type="match status" value="2"/>
</dbReference>
<dbReference type="InterPro" id="IPR027484">
    <property type="entry name" value="PInositol-4-P-5-kinase_N"/>
</dbReference>
<keyword evidence="1" id="KW-0547">Nucleotide-binding</keyword>
<organism evidence="4">
    <name type="scientific">Hanusia phi</name>
    <dbReference type="NCBI Taxonomy" id="3032"/>
    <lineage>
        <taxon>Eukaryota</taxon>
        <taxon>Cryptophyceae</taxon>
        <taxon>Pyrenomonadales</taxon>
        <taxon>Geminigeraceae</taxon>
        <taxon>Hanusia</taxon>
    </lineage>
</organism>
<dbReference type="SUPFAM" id="SSF56104">
    <property type="entry name" value="SAICAR synthase-like"/>
    <property type="match status" value="2"/>
</dbReference>
<dbReference type="PANTHER" id="PTHR23086">
    <property type="entry name" value="PHOSPHATIDYLINOSITOL-4-PHOSPHATE 5-KINASE"/>
    <property type="match status" value="1"/>
</dbReference>
<dbReference type="SUPFAM" id="SSF52833">
    <property type="entry name" value="Thioredoxin-like"/>
    <property type="match status" value="1"/>
</dbReference>
<evidence type="ECO:0000256" key="1">
    <source>
        <dbReference type="PROSITE-ProRule" id="PRU00781"/>
    </source>
</evidence>
<dbReference type="PANTHER" id="PTHR23086:SF8">
    <property type="entry name" value="PHOSPHATIDYLINOSITOL 5-PHOSPHATE 4-KINASE, ISOFORM A"/>
    <property type="match status" value="1"/>
</dbReference>
<dbReference type="InterPro" id="IPR036249">
    <property type="entry name" value="Thioredoxin-like_sf"/>
</dbReference>
<dbReference type="InterPro" id="IPR023610">
    <property type="entry name" value="PInositol-4/5-P-5/4-kinase"/>
</dbReference>
<dbReference type="AlphaFoldDB" id="A0A7S0HI87"/>
<feature type="region of interest" description="Disordered" evidence="2">
    <location>
        <begin position="64"/>
        <end position="95"/>
    </location>
</feature>
<keyword evidence="1" id="KW-0067">ATP-binding</keyword>
<feature type="region of interest" description="Disordered" evidence="2">
    <location>
        <begin position="1"/>
        <end position="41"/>
    </location>
</feature>
<protein>
    <recommendedName>
        <fullName evidence="3">PIPK domain-containing protein</fullName>
    </recommendedName>
</protein>
<dbReference type="GO" id="GO:0016308">
    <property type="term" value="F:1-phosphatidylinositol-4-phosphate 5-kinase activity"/>
    <property type="evidence" value="ECO:0007669"/>
    <property type="project" value="TreeGrafter"/>
</dbReference>
<evidence type="ECO:0000259" key="3">
    <source>
        <dbReference type="PROSITE" id="PS51455"/>
    </source>
</evidence>
<dbReference type="EMBL" id="HBEO01010594">
    <property type="protein sequence ID" value="CAD8478387.1"/>
    <property type="molecule type" value="Transcribed_RNA"/>
</dbReference>
<keyword evidence="1" id="KW-0418">Kinase</keyword>
<sequence>MNHTTFFRRSPFASDGDTNTTRGMRSNPGASMPHAAPDSWGINPFSRIQQWKEVVQNSLFGSTDAEKASEGDEHARPVDPKPAEQAAGSDTHEDGSQIVRKSLQALRRGILSQLDVVQHSSDDSSSRGDFVITLDMSGESDTSAEPNHTSADAQATASASRPVNFISYSPLVFACLRHGLNISEVEYRASFEENVFRVLKPATSKSGRCFFMTKDEKFILKSLVRAEVDFMLDMLCNYFEHVTKHPQTLLPRYCGLYVVNERGREVIISVEANAFSSECPVHERYDLKGSVVGRMTAKEDKMKDPDVILKDLDLTRQLPLGLANRSLLLLQLRSDCQFLESLEIVDYSLLLGVHHPNQEPRQARQSLEAELQDSLFIADRTERNSWSPETLANVPQDSQTDAGIAHPPMSHSSDDVAARDFEISSLRNVNVLDSGDFDSKITFNPGKVVVILVAVGDTKCAALCRQAVVAVETALETEEKLSGLEGVVLNLDTCTPHLVTSLRAFNVPSILCFNAGNEVERVIGAPSHRCLCEALTKLVVLKAGEKGNRKSWTAGPSTSVLRKDWNGVEGTEGDVFYFGIVDVLQPYTLKKQLEHSLKSLVQDKKKMTIVEPALYSQRFQAYISSILL</sequence>
<name>A0A7S0HI87_9CRYP</name>
<dbReference type="InterPro" id="IPR002498">
    <property type="entry name" value="PInositol-4-P-4/5-kinase_core"/>
</dbReference>
<accession>A0A7S0HI87</accession>
<keyword evidence="1" id="KW-0808">Transferase</keyword>
<feature type="compositionally biased region" description="Basic and acidic residues" evidence="2">
    <location>
        <begin position="64"/>
        <end position="82"/>
    </location>
</feature>
<gene>
    <name evidence="4" type="ORF">HPHI1048_LOCUS7380</name>
</gene>
<evidence type="ECO:0000256" key="2">
    <source>
        <dbReference type="SAM" id="MobiDB-lite"/>
    </source>
</evidence>
<dbReference type="CDD" id="cd00139">
    <property type="entry name" value="PIPKc"/>
    <property type="match status" value="1"/>
</dbReference>
<dbReference type="Pfam" id="PF01504">
    <property type="entry name" value="PIP5K"/>
    <property type="match status" value="1"/>
</dbReference>
<feature type="domain" description="PIPK" evidence="3">
    <location>
        <begin position="102"/>
        <end position="627"/>
    </location>
</feature>
<dbReference type="GO" id="GO:0046854">
    <property type="term" value="P:phosphatidylinositol phosphate biosynthetic process"/>
    <property type="evidence" value="ECO:0007669"/>
    <property type="project" value="TreeGrafter"/>
</dbReference>
<dbReference type="InterPro" id="IPR027483">
    <property type="entry name" value="PInositol-4-P-4/5-kinase_C_sf"/>
</dbReference>
<dbReference type="PROSITE" id="PS51455">
    <property type="entry name" value="PIPK"/>
    <property type="match status" value="1"/>
</dbReference>